<feature type="repeat" description="WD" evidence="3">
    <location>
        <begin position="1"/>
        <end position="22"/>
    </location>
</feature>
<dbReference type="InterPro" id="IPR045151">
    <property type="entry name" value="DCAF8"/>
</dbReference>
<name>A0A397UU54_9GLOM</name>
<gene>
    <name evidence="4" type="ORF">C2G38_1706909</name>
</gene>
<evidence type="ECO:0000256" key="1">
    <source>
        <dbReference type="ARBA" id="ARBA00022574"/>
    </source>
</evidence>
<evidence type="ECO:0000256" key="2">
    <source>
        <dbReference type="ARBA" id="ARBA00022737"/>
    </source>
</evidence>
<dbReference type="Gene3D" id="2.130.10.10">
    <property type="entry name" value="YVTN repeat-like/Quinoprotein amine dehydrogenase"/>
    <property type="match status" value="1"/>
</dbReference>
<evidence type="ECO:0000313" key="4">
    <source>
        <dbReference type="EMBL" id="RIB13754.1"/>
    </source>
</evidence>
<keyword evidence="2" id="KW-0677">Repeat</keyword>
<protein>
    <submittedName>
        <fullName evidence="4">Uncharacterized protein</fullName>
    </submittedName>
</protein>
<feature type="repeat" description="WD" evidence="3">
    <location>
        <begin position="23"/>
        <end position="54"/>
    </location>
</feature>
<dbReference type="SMART" id="SM00320">
    <property type="entry name" value="WD40"/>
    <property type="match status" value="1"/>
</dbReference>
<dbReference type="AlphaFoldDB" id="A0A397UU54"/>
<reference evidence="4 5" key="1">
    <citation type="submission" date="2018-06" db="EMBL/GenBank/DDBJ databases">
        <title>Comparative genomics reveals the genomic features of Rhizophagus irregularis, R. cerebriforme, R. diaphanum and Gigaspora rosea, and their symbiotic lifestyle signature.</title>
        <authorList>
            <person name="Morin E."/>
            <person name="San Clemente H."/>
            <person name="Chen E.C.H."/>
            <person name="De La Providencia I."/>
            <person name="Hainaut M."/>
            <person name="Kuo A."/>
            <person name="Kohler A."/>
            <person name="Murat C."/>
            <person name="Tang N."/>
            <person name="Roy S."/>
            <person name="Loubradou J."/>
            <person name="Henrissat B."/>
            <person name="Grigoriev I.V."/>
            <person name="Corradi N."/>
            <person name="Roux C."/>
            <person name="Martin F.M."/>
        </authorList>
    </citation>
    <scope>NUCLEOTIDE SEQUENCE [LARGE SCALE GENOMIC DNA]</scope>
    <source>
        <strain evidence="4 5">DAOM 194757</strain>
    </source>
</reference>
<dbReference type="STRING" id="44941.A0A397UU54"/>
<comment type="caution">
    <text evidence="4">The sequence shown here is derived from an EMBL/GenBank/DDBJ whole genome shotgun (WGS) entry which is preliminary data.</text>
</comment>
<dbReference type="PANTHER" id="PTHR15574:SF21">
    <property type="entry name" value="DDB1- AND CUL4-ASSOCIATED FACTOR 8"/>
    <property type="match status" value="1"/>
</dbReference>
<dbReference type="InterPro" id="IPR001680">
    <property type="entry name" value="WD40_rpt"/>
</dbReference>
<dbReference type="PANTHER" id="PTHR15574">
    <property type="entry name" value="WD REPEAT DOMAIN-CONTAINING FAMILY"/>
    <property type="match status" value="1"/>
</dbReference>
<dbReference type="InterPro" id="IPR036322">
    <property type="entry name" value="WD40_repeat_dom_sf"/>
</dbReference>
<dbReference type="GO" id="GO:0005737">
    <property type="term" value="C:cytoplasm"/>
    <property type="evidence" value="ECO:0007669"/>
    <property type="project" value="TreeGrafter"/>
</dbReference>
<dbReference type="OrthoDB" id="2414538at2759"/>
<evidence type="ECO:0000313" key="5">
    <source>
        <dbReference type="Proteomes" id="UP000266673"/>
    </source>
</evidence>
<dbReference type="InterPro" id="IPR015943">
    <property type="entry name" value="WD40/YVTN_repeat-like_dom_sf"/>
</dbReference>
<dbReference type="Pfam" id="PF00400">
    <property type="entry name" value="WD40"/>
    <property type="match status" value="1"/>
</dbReference>
<dbReference type="SUPFAM" id="SSF50978">
    <property type="entry name" value="WD40 repeat-like"/>
    <property type="match status" value="1"/>
</dbReference>
<keyword evidence="1 3" id="KW-0853">WD repeat</keyword>
<sequence>MSGSDDGRIFIWDRYTGKVVNLLKGDSKVVNCVQPHPSFPILCTSGIDDDVKIWFPECEENNISDASDIIRRNEELEASNENSSSLGSWGGRVLVIPASQVMQLLGKLSHNVS</sequence>
<proteinExistence type="predicted"/>
<dbReference type="EMBL" id="QKWP01000893">
    <property type="protein sequence ID" value="RIB13754.1"/>
    <property type="molecule type" value="Genomic_DNA"/>
</dbReference>
<dbReference type="Proteomes" id="UP000266673">
    <property type="component" value="Unassembled WGS sequence"/>
</dbReference>
<organism evidence="4 5">
    <name type="scientific">Gigaspora rosea</name>
    <dbReference type="NCBI Taxonomy" id="44941"/>
    <lineage>
        <taxon>Eukaryota</taxon>
        <taxon>Fungi</taxon>
        <taxon>Fungi incertae sedis</taxon>
        <taxon>Mucoromycota</taxon>
        <taxon>Glomeromycotina</taxon>
        <taxon>Glomeromycetes</taxon>
        <taxon>Diversisporales</taxon>
        <taxon>Gigasporaceae</taxon>
        <taxon>Gigaspora</taxon>
    </lineage>
</organism>
<accession>A0A397UU54</accession>
<evidence type="ECO:0000256" key="3">
    <source>
        <dbReference type="PROSITE-ProRule" id="PRU00221"/>
    </source>
</evidence>
<keyword evidence="5" id="KW-1185">Reference proteome</keyword>
<dbReference type="PROSITE" id="PS50082">
    <property type="entry name" value="WD_REPEATS_2"/>
    <property type="match status" value="2"/>
</dbReference>
<dbReference type="GO" id="GO:0080008">
    <property type="term" value="C:Cul4-RING E3 ubiquitin ligase complex"/>
    <property type="evidence" value="ECO:0007669"/>
    <property type="project" value="TreeGrafter"/>
</dbReference>